<gene>
    <name evidence="3" type="ORF">OHU17_24865</name>
</gene>
<evidence type="ECO:0000256" key="1">
    <source>
        <dbReference type="SAM" id="MobiDB-lite"/>
    </source>
</evidence>
<proteinExistence type="predicted"/>
<evidence type="ECO:0000313" key="4">
    <source>
        <dbReference type="Proteomes" id="UP001432075"/>
    </source>
</evidence>
<protein>
    <recommendedName>
        <fullName evidence="5">Lipoprotein</fullName>
    </recommendedName>
</protein>
<feature type="signal peptide" evidence="2">
    <location>
        <begin position="1"/>
        <end position="24"/>
    </location>
</feature>
<evidence type="ECO:0000313" key="3">
    <source>
        <dbReference type="EMBL" id="WUO48806.1"/>
    </source>
</evidence>
<feature type="region of interest" description="Disordered" evidence="1">
    <location>
        <begin position="222"/>
        <end position="243"/>
    </location>
</feature>
<evidence type="ECO:0008006" key="5">
    <source>
        <dbReference type="Google" id="ProtNLM"/>
    </source>
</evidence>
<organism evidence="3 4">
    <name type="scientific">Streptomyces goshikiensis</name>
    <dbReference type="NCBI Taxonomy" id="1942"/>
    <lineage>
        <taxon>Bacteria</taxon>
        <taxon>Bacillati</taxon>
        <taxon>Actinomycetota</taxon>
        <taxon>Actinomycetes</taxon>
        <taxon>Kitasatosporales</taxon>
        <taxon>Streptomycetaceae</taxon>
        <taxon>Streptomyces</taxon>
    </lineage>
</organism>
<reference evidence="3" key="1">
    <citation type="submission" date="2022-10" db="EMBL/GenBank/DDBJ databases">
        <title>The complete genomes of actinobacterial strains from the NBC collection.</title>
        <authorList>
            <person name="Joergensen T.S."/>
            <person name="Alvarez Arevalo M."/>
            <person name="Sterndorff E.B."/>
            <person name="Faurdal D."/>
            <person name="Vuksanovic O."/>
            <person name="Mourched A.-S."/>
            <person name="Charusanti P."/>
            <person name="Shaw S."/>
            <person name="Blin K."/>
            <person name="Weber T."/>
        </authorList>
    </citation>
    <scope>NUCLEOTIDE SEQUENCE</scope>
    <source>
        <strain evidence="3">NBC_00283</strain>
    </source>
</reference>
<feature type="chain" id="PRO_5047353279" description="Lipoprotein" evidence="2">
    <location>
        <begin position="25"/>
        <end position="243"/>
    </location>
</feature>
<keyword evidence="4" id="KW-1185">Reference proteome</keyword>
<name>A0ABZ1RQ16_9ACTN</name>
<dbReference type="EMBL" id="CP108057">
    <property type="protein sequence ID" value="WUO48806.1"/>
    <property type="molecule type" value="Genomic_DNA"/>
</dbReference>
<keyword evidence="2" id="KW-0732">Signal</keyword>
<evidence type="ECO:0000256" key="2">
    <source>
        <dbReference type="SAM" id="SignalP"/>
    </source>
</evidence>
<accession>A0ABZ1RQ16</accession>
<dbReference type="Proteomes" id="UP001432075">
    <property type="component" value="Chromosome"/>
</dbReference>
<sequence>MSIPSTARCRRAVTALFLSTALLAGATACGSGGSGRNHSGDVSAAAVTAAGAGAVAPLAVDPALVNPALVNPGLVNPGLVNPALVDSALDPAAVDPAAAEPSPSTSAEKQRFAKTRFVANAGLAAGATYQWIVKPYREGKFKKGAKGRTFALIKAGLAGAFAYNRLKAAVDNAKGDPLLSKAVVPLTAGIESLKGLGSKLRKGNASDADLSSLQDVITGVKSAGQSAGAPVTDRVPSLSQLGG</sequence>